<evidence type="ECO:0000256" key="1">
    <source>
        <dbReference type="PIRSR" id="PIRSR000846-1"/>
    </source>
</evidence>
<comment type="caution">
    <text evidence="4">The sequence shown here is derived from an EMBL/GenBank/DDBJ whole genome shotgun (WGS) entry which is preliminary data.</text>
</comment>
<dbReference type="EMBL" id="JALJOS010000048">
    <property type="protein sequence ID" value="KAK9819284.1"/>
    <property type="molecule type" value="Genomic_DNA"/>
</dbReference>
<evidence type="ECO:0000313" key="4">
    <source>
        <dbReference type="EMBL" id="KAK9819284.1"/>
    </source>
</evidence>
<dbReference type="GO" id="GO:0009117">
    <property type="term" value="P:nucleotide metabolic process"/>
    <property type="evidence" value="ECO:0007669"/>
    <property type="project" value="InterPro"/>
</dbReference>
<protein>
    <recommendedName>
        <fullName evidence="6">ATP adenylyltransferase</fullName>
    </recommendedName>
</protein>
<dbReference type="Pfam" id="PF19327">
    <property type="entry name" value="Ap4A_phos_N"/>
    <property type="match status" value="1"/>
</dbReference>
<dbReference type="SUPFAM" id="SSF54197">
    <property type="entry name" value="HIT-like"/>
    <property type="match status" value="1"/>
</dbReference>
<dbReference type="InterPro" id="IPR036265">
    <property type="entry name" value="HIT-like_sf"/>
</dbReference>
<proteinExistence type="predicted"/>
<evidence type="ECO:0000313" key="5">
    <source>
        <dbReference type="Proteomes" id="UP001438707"/>
    </source>
</evidence>
<feature type="domain" description="Ap4A phosphorylase 1/2 N-terminal" evidence="3">
    <location>
        <begin position="7"/>
        <end position="165"/>
    </location>
</feature>
<dbReference type="InterPro" id="IPR043171">
    <property type="entry name" value="Ap4A_phos1/2-like"/>
</dbReference>
<name>A0AAW1QD16_9CHLO</name>
<gene>
    <name evidence="4" type="ORF">WJX74_000150</name>
</gene>
<organism evidence="4 5">
    <name type="scientific">Apatococcus lobatus</name>
    <dbReference type="NCBI Taxonomy" id="904363"/>
    <lineage>
        <taxon>Eukaryota</taxon>
        <taxon>Viridiplantae</taxon>
        <taxon>Chlorophyta</taxon>
        <taxon>core chlorophytes</taxon>
        <taxon>Trebouxiophyceae</taxon>
        <taxon>Chlorellales</taxon>
        <taxon>Chlorellaceae</taxon>
        <taxon>Apatococcus</taxon>
    </lineage>
</organism>
<dbReference type="PIRSF" id="PIRSF000846">
    <property type="entry name" value="ATP_adenylyltr"/>
    <property type="match status" value="1"/>
</dbReference>
<dbReference type="GO" id="GO:0003877">
    <property type="term" value="F:ATP:ADP adenylyltransferase activity"/>
    <property type="evidence" value="ECO:0007669"/>
    <property type="project" value="InterPro"/>
</dbReference>
<accession>A0AAW1QD16</accession>
<dbReference type="AlphaFoldDB" id="A0AAW1QD16"/>
<dbReference type="PANTHER" id="PTHR38420">
    <property type="entry name" value="AP-4-A PHOSPHORYLASE II"/>
    <property type="match status" value="1"/>
</dbReference>
<dbReference type="GO" id="GO:0005524">
    <property type="term" value="F:ATP binding"/>
    <property type="evidence" value="ECO:0007669"/>
    <property type="project" value="InterPro"/>
</dbReference>
<keyword evidence="5" id="KW-1185">Reference proteome</keyword>
<dbReference type="Pfam" id="PF09830">
    <property type="entry name" value="ATP_transf"/>
    <property type="match status" value="1"/>
</dbReference>
<dbReference type="InterPro" id="IPR045759">
    <property type="entry name" value="Ap4A_phos1/2_N"/>
</dbReference>
<dbReference type="InterPro" id="IPR009163">
    <property type="entry name" value="Ap4A_phos1/2"/>
</dbReference>
<dbReference type="Gene3D" id="3.30.428.70">
    <property type="match status" value="1"/>
</dbReference>
<evidence type="ECO:0008006" key="6">
    <source>
        <dbReference type="Google" id="ProtNLM"/>
    </source>
</evidence>
<feature type="active site" description="Nucleophile" evidence="1">
    <location>
        <position position="154"/>
    </location>
</feature>
<evidence type="ECO:0000259" key="2">
    <source>
        <dbReference type="Pfam" id="PF09830"/>
    </source>
</evidence>
<dbReference type="PANTHER" id="PTHR38420:SF1">
    <property type="entry name" value="PUTATIVE (AFU_ORTHOLOGUE AFUA_5G14690)-RELATED"/>
    <property type="match status" value="1"/>
</dbReference>
<evidence type="ECO:0000259" key="3">
    <source>
        <dbReference type="Pfam" id="PF19327"/>
    </source>
</evidence>
<dbReference type="Proteomes" id="UP001438707">
    <property type="component" value="Unassembled WGS sequence"/>
</dbReference>
<dbReference type="InterPro" id="IPR019200">
    <property type="entry name" value="ATP_adenylylTrfase_C"/>
</dbReference>
<sequence length="305" mass="33892">MAIPTVNELWRKVLYTYEEAQNRGAAYQTDTNTELLNDENLGVEFVLRAAKALRDKPKPPKDRDDQAEVKNPFLPYEEDLFVAHLSNTHLLLLNKFNVVAHHLLVVTRQYESQSDLLSAADLDAAWTVLQAMPEGGVAFYNAGEVAGASQPHKHLQVVPLPLAEGLGSDPPFTHRVRQATSRARAPPLIMVELRHLPWQTYACDLPQDASQVDGDVLHAAYKRLLGACLVQNATCDAYNLVLVRSFMMLVPRSKAMCGPASLNSLGYAGTILVRSQEELEFVREHGPMRLLQYCGIPWKTIPGSV</sequence>
<feature type="domain" description="ATP adenylyltransferase C-terminal" evidence="2">
    <location>
        <begin position="195"/>
        <end position="297"/>
    </location>
</feature>
<reference evidence="4 5" key="1">
    <citation type="journal article" date="2024" name="Nat. Commun.">
        <title>Phylogenomics reveals the evolutionary origins of lichenization in chlorophyte algae.</title>
        <authorList>
            <person name="Puginier C."/>
            <person name="Libourel C."/>
            <person name="Otte J."/>
            <person name="Skaloud P."/>
            <person name="Haon M."/>
            <person name="Grisel S."/>
            <person name="Petersen M."/>
            <person name="Berrin J.G."/>
            <person name="Delaux P.M."/>
            <person name="Dal Grande F."/>
            <person name="Keller J."/>
        </authorList>
    </citation>
    <scope>NUCLEOTIDE SEQUENCE [LARGE SCALE GENOMIC DNA]</scope>
    <source>
        <strain evidence="4 5">SAG 2145</strain>
    </source>
</reference>